<sequence>SSRAFHIIGDGKEDVLLSRNLKEKSTCSPKTLSKMVGWQLCSQLSYPLTLLGKHSPMLVPVSFTLRLQKLDKGLKQYLLEAAYTYVP</sequence>
<dbReference type="Proteomes" id="UP000316079">
    <property type="component" value="Unassembled WGS sequence"/>
</dbReference>
<organism evidence="1 2">
    <name type="scientific">Danionella cerebrum</name>
    <dbReference type="NCBI Taxonomy" id="2873325"/>
    <lineage>
        <taxon>Eukaryota</taxon>
        <taxon>Metazoa</taxon>
        <taxon>Chordata</taxon>
        <taxon>Craniata</taxon>
        <taxon>Vertebrata</taxon>
        <taxon>Euteleostomi</taxon>
        <taxon>Actinopterygii</taxon>
        <taxon>Neopterygii</taxon>
        <taxon>Teleostei</taxon>
        <taxon>Ostariophysi</taxon>
        <taxon>Cypriniformes</taxon>
        <taxon>Danionidae</taxon>
        <taxon>Danioninae</taxon>
        <taxon>Danionella</taxon>
    </lineage>
</organism>
<dbReference type="OrthoDB" id="8934956at2759"/>
<keyword evidence="2" id="KW-1185">Reference proteome</keyword>
<evidence type="ECO:0000313" key="2">
    <source>
        <dbReference type="Proteomes" id="UP000316079"/>
    </source>
</evidence>
<protein>
    <submittedName>
        <fullName evidence="1">Uncharacterized protein</fullName>
    </submittedName>
</protein>
<gene>
    <name evidence="1" type="ORF">DNTS_008367</name>
</gene>
<name>A0A553RPM0_9TELE</name>
<proteinExistence type="predicted"/>
<comment type="caution">
    <text evidence="1">The sequence shown here is derived from an EMBL/GenBank/DDBJ whole genome shotgun (WGS) entry which is preliminary data.</text>
</comment>
<feature type="non-terminal residue" evidence="1">
    <location>
        <position position="1"/>
    </location>
</feature>
<dbReference type="AlphaFoldDB" id="A0A553RPM0"/>
<feature type="non-terminal residue" evidence="1">
    <location>
        <position position="87"/>
    </location>
</feature>
<accession>A0A553RPM0</accession>
<evidence type="ECO:0000313" key="1">
    <source>
        <dbReference type="EMBL" id="TRZ04126.1"/>
    </source>
</evidence>
<dbReference type="EMBL" id="SRMA01001225">
    <property type="protein sequence ID" value="TRZ04126.1"/>
    <property type="molecule type" value="Genomic_DNA"/>
</dbReference>
<dbReference type="STRING" id="623744.A0A553RPM0"/>
<reference evidence="1 2" key="1">
    <citation type="journal article" date="2019" name="Sci. Data">
        <title>Hybrid genome assembly and annotation of Danionella translucida.</title>
        <authorList>
            <person name="Kadobianskyi M."/>
            <person name="Schulze L."/>
            <person name="Schuelke M."/>
            <person name="Judkewitz B."/>
        </authorList>
    </citation>
    <scope>NUCLEOTIDE SEQUENCE [LARGE SCALE GENOMIC DNA]</scope>
    <source>
        <strain evidence="1 2">Bolton</strain>
    </source>
</reference>